<feature type="region of interest" description="Disordered" evidence="1">
    <location>
        <begin position="506"/>
        <end position="537"/>
    </location>
</feature>
<dbReference type="WBParaSite" id="Pan_g21482.t1">
    <property type="protein sequence ID" value="Pan_g21482.t1"/>
    <property type="gene ID" value="Pan_g21482"/>
</dbReference>
<dbReference type="AlphaFoldDB" id="A0A7E4VIM9"/>
<sequence>MGIRNVFVQKGLQTTSIPKPESSSNHERPNQGRLIVIGVTQTVQKSTKVVNPAASGAIRSDFSCPTAPRSRKRPTSALAATIAVSLPRIRGPPRSSILPSAMPRSLLLQPQYQYQSNYCGPRYTEESGETNLHHRRKRRNHLKTRTFNSVRNSLRSSILSRNYNSCWFVSYQEFTSQPKPSVHLTKKPLPRYHRNQHHYEFNHVDLLKMLMKSQSTSTVDNIPACSSSQTVFVGNLNSQGTTDYLAGFFKNVKLSAIHVKRATVTPKDTHYSAILTILRYLYTKQTQQLIELLKDLTLTSTMSTLYRLRKKTNLTRFKTMITSTQITITPSDNAPIDPTDNPAPELAEDPKVGKNPTDTDAPRRNILAKAPPSINLPLKPVIKPPLISRGSSYVQRCFINPPFGGIMSLPTCDPDETAGKHSATPPRSRRPTAALNAADLPINQSIIREPVTTSAPYIQTPTSKPQNATPITLNLSSEACTVQNGTQIPDNTITRPSFDTEMKQRVKPSNDAQSPCDISDETTSMSVLHGATGQPAN</sequence>
<proteinExistence type="predicted"/>
<dbReference type="Proteomes" id="UP000492821">
    <property type="component" value="Unassembled WGS sequence"/>
</dbReference>
<evidence type="ECO:0000256" key="1">
    <source>
        <dbReference type="SAM" id="MobiDB-lite"/>
    </source>
</evidence>
<keyword evidence="2" id="KW-1185">Reference proteome</keyword>
<feature type="region of interest" description="Disordered" evidence="1">
    <location>
        <begin position="9"/>
        <end position="31"/>
    </location>
</feature>
<organism evidence="2 3">
    <name type="scientific">Panagrellus redivivus</name>
    <name type="common">Microworm</name>
    <dbReference type="NCBI Taxonomy" id="6233"/>
    <lineage>
        <taxon>Eukaryota</taxon>
        <taxon>Metazoa</taxon>
        <taxon>Ecdysozoa</taxon>
        <taxon>Nematoda</taxon>
        <taxon>Chromadorea</taxon>
        <taxon>Rhabditida</taxon>
        <taxon>Tylenchina</taxon>
        <taxon>Panagrolaimomorpha</taxon>
        <taxon>Panagrolaimoidea</taxon>
        <taxon>Panagrolaimidae</taxon>
        <taxon>Panagrellus</taxon>
    </lineage>
</organism>
<name>A0A7E4VIM9_PANRE</name>
<protein>
    <submittedName>
        <fullName evidence="3">BTB domain-containing protein</fullName>
    </submittedName>
</protein>
<reference evidence="3" key="2">
    <citation type="submission" date="2020-10" db="UniProtKB">
        <authorList>
            <consortium name="WormBaseParasite"/>
        </authorList>
    </citation>
    <scope>IDENTIFICATION</scope>
</reference>
<evidence type="ECO:0000313" key="3">
    <source>
        <dbReference type="WBParaSite" id="Pan_g21482.t1"/>
    </source>
</evidence>
<evidence type="ECO:0000313" key="2">
    <source>
        <dbReference type="Proteomes" id="UP000492821"/>
    </source>
</evidence>
<feature type="compositionally biased region" description="Polar residues" evidence="1">
    <location>
        <begin position="11"/>
        <end position="23"/>
    </location>
</feature>
<feature type="region of interest" description="Disordered" evidence="1">
    <location>
        <begin position="328"/>
        <end position="364"/>
    </location>
</feature>
<accession>A0A7E4VIM9</accession>
<reference evidence="2" key="1">
    <citation type="journal article" date="2013" name="Genetics">
        <title>The draft genome and transcriptome of Panagrellus redivivus are shaped by the harsh demands of a free-living lifestyle.</title>
        <authorList>
            <person name="Srinivasan J."/>
            <person name="Dillman A.R."/>
            <person name="Macchietto M.G."/>
            <person name="Heikkinen L."/>
            <person name="Lakso M."/>
            <person name="Fracchia K.M."/>
            <person name="Antoshechkin I."/>
            <person name="Mortazavi A."/>
            <person name="Wong G."/>
            <person name="Sternberg P.W."/>
        </authorList>
    </citation>
    <scope>NUCLEOTIDE SEQUENCE [LARGE SCALE GENOMIC DNA]</scope>
    <source>
        <strain evidence="2">MT8872</strain>
    </source>
</reference>